<accession>A0AA38L9B7</accession>
<feature type="non-terminal residue" evidence="1">
    <location>
        <position position="1"/>
    </location>
</feature>
<evidence type="ECO:0000313" key="1">
    <source>
        <dbReference type="EMBL" id="KAH9312905.1"/>
    </source>
</evidence>
<feature type="non-terminal residue" evidence="1">
    <location>
        <position position="56"/>
    </location>
</feature>
<comment type="caution">
    <text evidence="1">The sequence shown here is derived from an EMBL/GenBank/DDBJ whole genome shotgun (WGS) entry which is preliminary data.</text>
</comment>
<keyword evidence="2" id="KW-1185">Reference proteome</keyword>
<reference evidence="1 2" key="1">
    <citation type="journal article" date="2021" name="Nat. Plants">
        <title>The Taxus genome provides insights into paclitaxel biosynthesis.</title>
        <authorList>
            <person name="Xiong X."/>
            <person name="Gou J."/>
            <person name="Liao Q."/>
            <person name="Li Y."/>
            <person name="Zhou Q."/>
            <person name="Bi G."/>
            <person name="Li C."/>
            <person name="Du R."/>
            <person name="Wang X."/>
            <person name="Sun T."/>
            <person name="Guo L."/>
            <person name="Liang H."/>
            <person name="Lu P."/>
            <person name="Wu Y."/>
            <person name="Zhang Z."/>
            <person name="Ro D.K."/>
            <person name="Shang Y."/>
            <person name="Huang S."/>
            <person name="Yan J."/>
        </authorList>
    </citation>
    <scope>NUCLEOTIDE SEQUENCE [LARGE SCALE GENOMIC DNA]</scope>
    <source>
        <strain evidence="1">Ta-2019</strain>
    </source>
</reference>
<dbReference type="EMBL" id="JAHRHJ020000006">
    <property type="protein sequence ID" value="KAH9312905.1"/>
    <property type="molecule type" value="Genomic_DNA"/>
</dbReference>
<name>A0AA38L9B7_TAXCH</name>
<proteinExistence type="predicted"/>
<dbReference type="Proteomes" id="UP000824469">
    <property type="component" value="Unassembled WGS sequence"/>
</dbReference>
<evidence type="ECO:0000313" key="2">
    <source>
        <dbReference type="Proteomes" id="UP000824469"/>
    </source>
</evidence>
<organism evidence="1 2">
    <name type="scientific">Taxus chinensis</name>
    <name type="common">Chinese yew</name>
    <name type="synonym">Taxus wallichiana var. chinensis</name>
    <dbReference type="NCBI Taxonomy" id="29808"/>
    <lineage>
        <taxon>Eukaryota</taxon>
        <taxon>Viridiplantae</taxon>
        <taxon>Streptophyta</taxon>
        <taxon>Embryophyta</taxon>
        <taxon>Tracheophyta</taxon>
        <taxon>Spermatophyta</taxon>
        <taxon>Pinopsida</taxon>
        <taxon>Pinidae</taxon>
        <taxon>Conifers II</taxon>
        <taxon>Cupressales</taxon>
        <taxon>Taxaceae</taxon>
        <taxon>Taxus</taxon>
    </lineage>
</organism>
<protein>
    <submittedName>
        <fullName evidence="1">Uncharacterized protein</fullName>
    </submittedName>
</protein>
<sequence length="56" mass="6301">ITLFSVNSSTYITILSKTWVEESEYRFHANIDSPARGLVAPFSDVDVCEDHVVFGH</sequence>
<gene>
    <name evidence="1" type="ORF">KI387_027940</name>
</gene>
<dbReference type="AlphaFoldDB" id="A0AA38L9B7"/>